<evidence type="ECO:0000256" key="2">
    <source>
        <dbReference type="ARBA" id="ARBA00022741"/>
    </source>
</evidence>
<dbReference type="GO" id="GO:0003924">
    <property type="term" value="F:GTPase activity"/>
    <property type="evidence" value="ECO:0007669"/>
    <property type="project" value="InterPro"/>
</dbReference>
<dbReference type="EnsemblMetazoa" id="XM_038214485.1">
    <property type="protein sequence ID" value="XP_038070413.1"/>
    <property type="gene ID" value="LOC119739510"/>
</dbReference>
<sequence>MAMREVKLCLLGDSGVGKSSIVQRFVCDSYQDSIPPTIGASFMSKTITSGEKSFKFQIWDTAGQEKYRGLAPMYYRGAAAAIVVYDITSQVTYTKVRDWIHELQQHGPDNIAIAIAGNKNDMADLREVDMRTAMDYAQDIGAVFIETSAKTAANVKELFVNISEQLPPEVMPYNSNDIVKPGRNQGKKRGRCC</sequence>
<dbReference type="OMA" id="SESHRTC"/>
<dbReference type="NCBIfam" id="TIGR00231">
    <property type="entry name" value="small_GTP"/>
    <property type="match status" value="1"/>
</dbReference>
<dbReference type="PROSITE" id="PS51421">
    <property type="entry name" value="RAS"/>
    <property type="match status" value="1"/>
</dbReference>
<protein>
    <submittedName>
        <fullName evidence="4">Uncharacterized protein</fullName>
    </submittedName>
</protein>
<accession>A0A914B3C0</accession>
<dbReference type="OrthoDB" id="63533at2759"/>
<evidence type="ECO:0000256" key="1">
    <source>
        <dbReference type="ARBA" id="ARBA00006270"/>
    </source>
</evidence>
<dbReference type="InterPro" id="IPR005225">
    <property type="entry name" value="Small_GTP-bd"/>
</dbReference>
<dbReference type="Pfam" id="PF00071">
    <property type="entry name" value="Ras"/>
    <property type="match status" value="1"/>
</dbReference>
<dbReference type="AlphaFoldDB" id="A0A914B3C0"/>
<dbReference type="SMART" id="SM00176">
    <property type="entry name" value="RAN"/>
    <property type="match status" value="1"/>
</dbReference>
<dbReference type="SMART" id="SM00173">
    <property type="entry name" value="RAS"/>
    <property type="match status" value="1"/>
</dbReference>
<dbReference type="PANTHER" id="PTHR47978">
    <property type="match status" value="1"/>
</dbReference>
<dbReference type="SMART" id="SM00174">
    <property type="entry name" value="RHO"/>
    <property type="match status" value="1"/>
</dbReference>
<dbReference type="InterPro" id="IPR027417">
    <property type="entry name" value="P-loop_NTPase"/>
</dbReference>
<dbReference type="SUPFAM" id="SSF52540">
    <property type="entry name" value="P-loop containing nucleoside triphosphate hydrolases"/>
    <property type="match status" value="1"/>
</dbReference>
<dbReference type="FunFam" id="3.40.50.300:FF:000808">
    <property type="entry name" value="Small GTP-binding protein, putative"/>
    <property type="match status" value="1"/>
</dbReference>
<evidence type="ECO:0000313" key="4">
    <source>
        <dbReference type="EnsemblMetazoa" id="XP_038070413.1"/>
    </source>
</evidence>
<dbReference type="InterPro" id="IPR001806">
    <property type="entry name" value="Small_GTPase"/>
</dbReference>
<dbReference type="Gene3D" id="3.40.50.300">
    <property type="entry name" value="P-loop containing nucleotide triphosphate hydrolases"/>
    <property type="match status" value="1"/>
</dbReference>
<name>A0A914B3C0_PATMI</name>
<organism evidence="4 5">
    <name type="scientific">Patiria miniata</name>
    <name type="common">Bat star</name>
    <name type="synonym">Asterina miniata</name>
    <dbReference type="NCBI Taxonomy" id="46514"/>
    <lineage>
        <taxon>Eukaryota</taxon>
        <taxon>Metazoa</taxon>
        <taxon>Echinodermata</taxon>
        <taxon>Eleutherozoa</taxon>
        <taxon>Asterozoa</taxon>
        <taxon>Asteroidea</taxon>
        <taxon>Valvatacea</taxon>
        <taxon>Valvatida</taxon>
        <taxon>Asterinidae</taxon>
        <taxon>Patiria</taxon>
    </lineage>
</organism>
<feature type="region of interest" description="Disordered" evidence="3">
    <location>
        <begin position="173"/>
        <end position="193"/>
    </location>
</feature>
<dbReference type="RefSeq" id="XP_038070413.1">
    <property type="nucleotide sequence ID" value="XM_038214485.1"/>
</dbReference>
<dbReference type="SMART" id="SM00175">
    <property type="entry name" value="RAB"/>
    <property type="match status" value="1"/>
</dbReference>
<reference evidence="4" key="1">
    <citation type="submission" date="2022-11" db="UniProtKB">
        <authorList>
            <consortium name="EnsemblMetazoa"/>
        </authorList>
    </citation>
    <scope>IDENTIFICATION</scope>
</reference>
<dbReference type="Proteomes" id="UP000887568">
    <property type="component" value="Unplaced"/>
</dbReference>
<keyword evidence="5" id="KW-1185">Reference proteome</keyword>
<dbReference type="GO" id="GO:0005525">
    <property type="term" value="F:GTP binding"/>
    <property type="evidence" value="ECO:0007669"/>
    <property type="project" value="InterPro"/>
</dbReference>
<proteinExistence type="inferred from homology"/>
<dbReference type="CDD" id="cd01860">
    <property type="entry name" value="Rab5_related"/>
    <property type="match status" value="1"/>
</dbReference>
<dbReference type="PROSITE" id="PS51419">
    <property type="entry name" value="RAB"/>
    <property type="match status" value="1"/>
</dbReference>
<comment type="similarity">
    <text evidence="1">Belongs to the small GTPase superfamily. Rab family.</text>
</comment>
<keyword evidence="2" id="KW-0547">Nucleotide-binding</keyword>
<dbReference type="GeneID" id="119739510"/>
<evidence type="ECO:0000313" key="5">
    <source>
        <dbReference type="Proteomes" id="UP000887568"/>
    </source>
</evidence>
<evidence type="ECO:0000256" key="3">
    <source>
        <dbReference type="SAM" id="MobiDB-lite"/>
    </source>
</evidence>
<dbReference type="PROSITE" id="PS51417">
    <property type="entry name" value="ARF"/>
    <property type="match status" value="1"/>
</dbReference>
<dbReference type="PRINTS" id="PR00449">
    <property type="entry name" value="RASTRNSFRMNG"/>
</dbReference>